<evidence type="ECO:0000259" key="1">
    <source>
        <dbReference type="Pfam" id="PF15919"/>
    </source>
</evidence>
<feature type="domain" description="HicB-like antitoxin of toxin-antitoxin system" evidence="1">
    <location>
        <begin position="3"/>
        <end position="56"/>
    </location>
</feature>
<dbReference type="Gene3D" id="3.30.160.250">
    <property type="match status" value="1"/>
</dbReference>
<dbReference type="PANTHER" id="PTHR34504:SF2">
    <property type="entry name" value="UPF0150 PROTEIN SSL0259"/>
    <property type="match status" value="1"/>
</dbReference>
<sequence length="112" mass="12804">MKYPIVYEQSEEGFAVSVPALPGCHSQGLSEREATENIEDAIRDYLHVFIELNHGKNYLDLVRTLENIGFKIMRKSKHIVMSNGMHIVTIPRHNPINAITMGNIVRDIQDWS</sequence>
<dbReference type="InterPro" id="IPR031807">
    <property type="entry name" value="HicB-like"/>
</dbReference>
<evidence type="ECO:0000313" key="2">
    <source>
        <dbReference type="EMBL" id="PZN80295.1"/>
    </source>
</evidence>
<dbReference type="InterPro" id="IPR035069">
    <property type="entry name" value="TTHA1013/TTHA0281-like"/>
</dbReference>
<proteinExistence type="predicted"/>
<protein>
    <recommendedName>
        <fullName evidence="1">HicB-like antitoxin of toxin-antitoxin system domain-containing protein</fullName>
    </recommendedName>
</protein>
<name>A0A2W4R7Z7_9GAMM</name>
<dbReference type="Proteomes" id="UP000249396">
    <property type="component" value="Unassembled WGS sequence"/>
</dbReference>
<dbReference type="SUPFAM" id="SSF54786">
    <property type="entry name" value="YcfA/nrd intein domain"/>
    <property type="match status" value="1"/>
</dbReference>
<dbReference type="Gene3D" id="3.30.920.30">
    <property type="entry name" value="Hypothetical protein"/>
    <property type="match status" value="1"/>
</dbReference>
<dbReference type="PANTHER" id="PTHR34504">
    <property type="entry name" value="ANTITOXIN HICB"/>
    <property type="match status" value="1"/>
</dbReference>
<dbReference type="SUPFAM" id="SSF143100">
    <property type="entry name" value="TTHA1013/TTHA0281-like"/>
    <property type="match status" value="1"/>
</dbReference>
<dbReference type="InterPro" id="IPR038570">
    <property type="entry name" value="HicA_sf"/>
</dbReference>
<comment type="caution">
    <text evidence="2">The sequence shown here is derived from an EMBL/GenBank/DDBJ whole genome shotgun (WGS) entry which is preliminary data.</text>
</comment>
<dbReference type="InterPro" id="IPR051404">
    <property type="entry name" value="TA_system_antitoxin"/>
</dbReference>
<dbReference type="Pfam" id="PF15919">
    <property type="entry name" value="HicB_lk_antitox"/>
    <property type="match status" value="1"/>
</dbReference>
<dbReference type="EMBL" id="QJPH01000286">
    <property type="protein sequence ID" value="PZN80295.1"/>
    <property type="molecule type" value="Genomic_DNA"/>
</dbReference>
<dbReference type="AlphaFoldDB" id="A0A2W4R7Z7"/>
<reference evidence="2 3" key="1">
    <citation type="journal article" date="2018" name="Aquat. Microb. Ecol.">
        <title>Gammaproteobacterial methanotrophs dominate.</title>
        <authorList>
            <person name="Rissanen A.J."/>
            <person name="Saarenheimo J."/>
            <person name="Tiirola M."/>
            <person name="Peura S."/>
            <person name="Aalto S.L."/>
            <person name="Karvinen A."/>
            <person name="Nykanen H."/>
        </authorList>
    </citation>
    <scope>NUCLEOTIDE SEQUENCE [LARGE SCALE GENOMIC DNA]</scope>
    <source>
        <strain evidence="2">AMbin10</strain>
    </source>
</reference>
<organism evidence="2 3">
    <name type="scientific">Candidatus Methylumidiphilus alinenensis</name>
    <dbReference type="NCBI Taxonomy" id="2202197"/>
    <lineage>
        <taxon>Bacteria</taxon>
        <taxon>Pseudomonadati</taxon>
        <taxon>Pseudomonadota</taxon>
        <taxon>Gammaproteobacteria</taxon>
        <taxon>Methylococcales</taxon>
        <taxon>Candidatus Methylumidiphilus</taxon>
    </lineage>
</organism>
<evidence type="ECO:0000313" key="3">
    <source>
        <dbReference type="Proteomes" id="UP000249396"/>
    </source>
</evidence>
<accession>A0A2W4R7Z7</accession>
<gene>
    <name evidence="2" type="ORF">DM484_10120</name>
</gene>